<accession>A0A955L8H7</accession>
<gene>
    <name evidence="1" type="ORF">KC717_02840</name>
</gene>
<evidence type="ECO:0000313" key="1">
    <source>
        <dbReference type="EMBL" id="MCA9385559.1"/>
    </source>
</evidence>
<organism evidence="1 2">
    <name type="scientific">Candidatus Dojkabacteria bacterium</name>
    <dbReference type="NCBI Taxonomy" id="2099670"/>
    <lineage>
        <taxon>Bacteria</taxon>
        <taxon>Candidatus Dojkabacteria</taxon>
    </lineage>
</organism>
<comment type="caution">
    <text evidence="1">The sequence shown here is derived from an EMBL/GenBank/DDBJ whole genome shotgun (WGS) entry which is preliminary data.</text>
</comment>
<reference evidence="1" key="1">
    <citation type="submission" date="2020-04" db="EMBL/GenBank/DDBJ databases">
        <authorList>
            <person name="Zhang T."/>
        </authorList>
    </citation>
    <scope>NUCLEOTIDE SEQUENCE</scope>
    <source>
        <strain evidence="1">HKST-UBA11</strain>
    </source>
</reference>
<dbReference type="AlphaFoldDB" id="A0A955L8H7"/>
<dbReference type="EMBL" id="JAGQLH010000027">
    <property type="protein sequence ID" value="MCA9385559.1"/>
    <property type="molecule type" value="Genomic_DNA"/>
</dbReference>
<sequence length="63" mass="6983">MDAITITSTGLTYVCDECKNENIIPDGTKVGDVVECEFCGIEYRVATIDENGNHTLELLEEEK</sequence>
<protein>
    <recommendedName>
        <fullName evidence="3">Lysine biosynthesis protein LysW</fullName>
    </recommendedName>
</protein>
<reference evidence="1" key="2">
    <citation type="journal article" date="2021" name="Microbiome">
        <title>Successional dynamics and alternative stable states in a saline activated sludge microbial community over 9 years.</title>
        <authorList>
            <person name="Wang Y."/>
            <person name="Ye J."/>
            <person name="Ju F."/>
            <person name="Liu L."/>
            <person name="Boyd J.A."/>
            <person name="Deng Y."/>
            <person name="Parks D.H."/>
            <person name="Jiang X."/>
            <person name="Yin X."/>
            <person name="Woodcroft B.J."/>
            <person name="Tyson G.W."/>
            <person name="Hugenholtz P."/>
            <person name="Polz M.F."/>
            <person name="Zhang T."/>
        </authorList>
    </citation>
    <scope>NUCLEOTIDE SEQUENCE</scope>
    <source>
        <strain evidence="1">HKST-UBA11</strain>
    </source>
</reference>
<evidence type="ECO:0000313" key="2">
    <source>
        <dbReference type="Proteomes" id="UP000754563"/>
    </source>
</evidence>
<dbReference type="Gene3D" id="2.20.28.160">
    <property type="match status" value="1"/>
</dbReference>
<proteinExistence type="predicted"/>
<name>A0A955L8H7_9BACT</name>
<evidence type="ECO:0008006" key="3">
    <source>
        <dbReference type="Google" id="ProtNLM"/>
    </source>
</evidence>
<dbReference type="Proteomes" id="UP000754563">
    <property type="component" value="Unassembled WGS sequence"/>
</dbReference>